<feature type="compositionally biased region" description="Pro residues" evidence="6">
    <location>
        <begin position="185"/>
        <end position="201"/>
    </location>
</feature>
<dbReference type="FunCoup" id="A0A6I8MYK4">
    <property type="interactions" value="348"/>
</dbReference>
<evidence type="ECO:0000256" key="2">
    <source>
        <dbReference type="ARBA" id="ARBA00009345"/>
    </source>
</evidence>
<dbReference type="GO" id="GO:0030016">
    <property type="term" value="C:myofibril"/>
    <property type="evidence" value="ECO:0000318"/>
    <property type="project" value="GO_Central"/>
</dbReference>
<dbReference type="InParanoid" id="A0A6I8MYK4"/>
<dbReference type="GO" id="GO:0030239">
    <property type="term" value="P:myofibril assembly"/>
    <property type="evidence" value="ECO:0000318"/>
    <property type="project" value="GO_Central"/>
</dbReference>
<dbReference type="Ensembl" id="ENSOANT00000056161.1">
    <property type="protein sequence ID" value="ENSOANP00000033833.1"/>
    <property type="gene ID" value="ENSOANG00000040856.1"/>
</dbReference>
<dbReference type="GO" id="GO:0005856">
    <property type="term" value="C:cytoskeleton"/>
    <property type="evidence" value="ECO:0000318"/>
    <property type="project" value="GO_Central"/>
</dbReference>
<evidence type="ECO:0008006" key="9">
    <source>
        <dbReference type="Google" id="ProtNLM"/>
    </source>
</evidence>
<feature type="compositionally biased region" description="Pro residues" evidence="6">
    <location>
        <begin position="112"/>
        <end position="138"/>
    </location>
</feature>
<dbReference type="Proteomes" id="UP000002279">
    <property type="component" value="Unplaced"/>
</dbReference>
<reference evidence="7" key="1">
    <citation type="submission" date="2025-08" db="UniProtKB">
        <authorList>
            <consortium name="Ensembl"/>
        </authorList>
    </citation>
    <scope>IDENTIFICATION</scope>
    <source>
        <strain evidence="7">Glennie</strain>
    </source>
</reference>
<feature type="region of interest" description="Disordered" evidence="6">
    <location>
        <begin position="112"/>
        <end position="249"/>
    </location>
</feature>
<dbReference type="AlphaFoldDB" id="A0A6I8MYK4"/>
<dbReference type="PANTHER" id="PTHR10901">
    <property type="entry name" value="TROPOMODULIN"/>
    <property type="match status" value="1"/>
</dbReference>
<feature type="compositionally biased region" description="Pro residues" evidence="6">
    <location>
        <begin position="35"/>
        <end position="46"/>
    </location>
</feature>
<accession>A0A6I8MYK4</accession>
<keyword evidence="8" id="KW-1185">Reference proteome</keyword>
<dbReference type="PANTHER" id="PTHR10901:SF15">
    <property type="entry name" value="TROPOMODULIN-2"/>
    <property type="match status" value="1"/>
</dbReference>
<feature type="compositionally biased region" description="Pro residues" evidence="6">
    <location>
        <begin position="151"/>
        <end position="178"/>
    </location>
</feature>
<feature type="compositionally biased region" description="Pro residues" evidence="6">
    <location>
        <begin position="211"/>
        <end position="231"/>
    </location>
</feature>
<dbReference type="GO" id="GO:0005523">
    <property type="term" value="F:tropomyosin binding"/>
    <property type="evidence" value="ECO:0000318"/>
    <property type="project" value="GO_Central"/>
</dbReference>
<dbReference type="FunFam" id="3.80.10.10:FF:000006">
    <property type="entry name" value="Tropomodulin 2"/>
    <property type="match status" value="1"/>
</dbReference>
<dbReference type="GO" id="GO:0051694">
    <property type="term" value="P:pointed-end actin filament capping"/>
    <property type="evidence" value="ECO:0007669"/>
    <property type="project" value="InterPro"/>
</dbReference>
<dbReference type="OMA" id="HSENVYE"/>
<sequence>ASSARLGRGRCRDGSPRAAVPTALPLEKAPGTSGLPPPALGRACPPAPLPASPFPFVSVPSSPFPAGPRISLPLPPAPPFLSPSPFLSSPPPLCSSPLPLCSLLPLAPHPSPPPSLLSLLSPPPSLLPPPPPAPPSLSPLPLCSSLLSAPSSPPPRSPISPPSPPAPPSLLPPPPSPLLPHLSPSSPPPAPPSLLPPPPSSLLPLLSAPPSLLPPPPSPLLPHLSPSPPRPSLSAPSSPFPLPPPPVSPSSLPLPLCFLLSFPPPPSLLPPPSPLLPPRSSRPLGVAAPPPRPRPRPRPRSVPAGPEERPEGADSRKEREKYKNLDEDELLGKLSEEELKQLENVLDDLDPKSALLPAGFRQKDQTCKAATGPFDREHLLSYLEKEALEHQDREDVVPFTGEKKGKVFIPKEKPVESHVEEKVTLDPELEEALASASDTELYDLAAVLGVHNLVNNPRFDEEEVSRTGGKSTVRNVVKGEKVKPVFEEPPNPTNVEASLQQTKANDPSLVEINLNNIKNIPIPTLKEFAKALETNTYVTKFSLAATRSNDPVAMAFADTLKVNKTLKSLNLESNFITGAGILALVNALKENETLTEIKIDNQRQQLGTAVEMEIAQMLEENSMILKFGYQFTKQGPRTRVAAAITKNNDLVRKKRVEGDRR</sequence>
<feature type="compositionally biased region" description="Basic and acidic residues" evidence="6">
    <location>
        <begin position="306"/>
        <end position="329"/>
    </location>
</feature>
<proteinExistence type="inferred from homology"/>
<evidence type="ECO:0000256" key="6">
    <source>
        <dbReference type="SAM" id="MobiDB-lite"/>
    </source>
</evidence>
<dbReference type="GO" id="GO:0007015">
    <property type="term" value="P:actin filament organization"/>
    <property type="evidence" value="ECO:0000318"/>
    <property type="project" value="GO_Central"/>
</dbReference>
<feature type="region of interest" description="Disordered" evidence="6">
    <location>
        <begin position="1"/>
        <end position="46"/>
    </location>
</feature>
<comment type="similarity">
    <text evidence="2">Belongs to the tropomodulin family.</text>
</comment>
<feature type="region of interest" description="Disordered" evidence="6">
    <location>
        <begin position="267"/>
        <end position="329"/>
    </location>
</feature>
<dbReference type="InterPro" id="IPR032675">
    <property type="entry name" value="LRR_dom_sf"/>
</dbReference>
<evidence type="ECO:0000313" key="7">
    <source>
        <dbReference type="Ensembl" id="ENSOANP00000033833.1"/>
    </source>
</evidence>
<keyword evidence="5" id="KW-0206">Cytoskeleton</keyword>
<evidence type="ECO:0000256" key="5">
    <source>
        <dbReference type="ARBA" id="ARBA00023212"/>
    </source>
</evidence>
<keyword evidence="3" id="KW-0963">Cytoplasm</keyword>
<dbReference type="GeneTree" id="ENSGT00940000160631"/>
<feature type="compositionally biased region" description="Low complexity" evidence="6">
    <location>
        <begin position="278"/>
        <end position="287"/>
    </location>
</feature>
<protein>
    <recommendedName>
        <fullName evidence="9">Tropomodulin 2</fullName>
    </recommendedName>
</protein>
<comment type="subcellular location">
    <subcellularLocation>
        <location evidence="1">Cytoplasm</location>
        <location evidence="1">Cytoskeleton</location>
    </subcellularLocation>
</comment>
<dbReference type="SUPFAM" id="SSF52047">
    <property type="entry name" value="RNI-like"/>
    <property type="match status" value="1"/>
</dbReference>
<dbReference type="Gene3D" id="3.80.10.10">
    <property type="entry name" value="Ribonuclease Inhibitor"/>
    <property type="match status" value="1"/>
</dbReference>
<name>A0A6I8MYK4_ORNAN</name>
<reference evidence="7" key="2">
    <citation type="submission" date="2025-09" db="UniProtKB">
        <authorList>
            <consortium name="Ensembl"/>
        </authorList>
    </citation>
    <scope>IDENTIFICATION</scope>
    <source>
        <strain evidence="7">Glennie</strain>
    </source>
</reference>
<dbReference type="GO" id="GO:0005865">
    <property type="term" value="C:striated muscle thin filament"/>
    <property type="evidence" value="ECO:0000318"/>
    <property type="project" value="GO_Central"/>
</dbReference>
<organism evidence="7 8">
    <name type="scientific">Ornithorhynchus anatinus</name>
    <name type="common">Duckbill platypus</name>
    <dbReference type="NCBI Taxonomy" id="9258"/>
    <lineage>
        <taxon>Eukaryota</taxon>
        <taxon>Metazoa</taxon>
        <taxon>Chordata</taxon>
        <taxon>Craniata</taxon>
        <taxon>Vertebrata</taxon>
        <taxon>Euteleostomi</taxon>
        <taxon>Mammalia</taxon>
        <taxon>Monotremata</taxon>
        <taxon>Ornithorhynchidae</taxon>
        <taxon>Ornithorhynchus</taxon>
    </lineage>
</organism>
<dbReference type="Pfam" id="PF03250">
    <property type="entry name" value="Tropomodulin"/>
    <property type="match status" value="1"/>
</dbReference>
<dbReference type="InterPro" id="IPR004934">
    <property type="entry name" value="TMOD"/>
</dbReference>
<dbReference type="Bgee" id="ENSOANG00000040856">
    <property type="expression patterns" value="Expressed in brain and 8 other cell types or tissues"/>
</dbReference>
<gene>
    <name evidence="7" type="primary">TMOD2</name>
</gene>
<dbReference type="GO" id="GO:0006936">
    <property type="term" value="P:muscle contraction"/>
    <property type="evidence" value="ECO:0000318"/>
    <property type="project" value="GO_Central"/>
</dbReference>
<feature type="compositionally biased region" description="Pro residues" evidence="6">
    <location>
        <begin position="267"/>
        <end position="277"/>
    </location>
</feature>
<evidence type="ECO:0000256" key="4">
    <source>
        <dbReference type="ARBA" id="ARBA00023203"/>
    </source>
</evidence>
<evidence type="ECO:0000256" key="1">
    <source>
        <dbReference type="ARBA" id="ARBA00004245"/>
    </source>
</evidence>
<evidence type="ECO:0000313" key="8">
    <source>
        <dbReference type="Proteomes" id="UP000002279"/>
    </source>
</evidence>
<keyword evidence="4" id="KW-0009">Actin-binding</keyword>
<dbReference type="GO" id="GO:0003779">
    <property type="term" value="F:actin binding"/>
    <property type="evidence" value="ECO:0007669"/>
    <property type="project" value="UniProtKB-KW"/>
</dbReference>
<feature type="compositionally biased region" description="Pro residues" evidence="6">
    <location>
        <begin position="238"/>
        <end position="248"/>
    </location>
</feature>
<feature type="compositionally biased region" description="Low complexity" evidence="6">
    <location>
        <begin position="139"/>
        <end position="150"/>
    </location>
</feature>
<evidence type="ECO:0000256" key="3">
    <source>
        <dbReference type="ARBA" id="ARBA00022490"/>
    </source>
</evidence>